<proteinExistence type="predicted"/>
<organism evidence="2">
    <name type="scientific">Rosa rugosa</name>
    <name type="common">Rugosa rose</name>
    <dbReference type="NCBI Taxonomy" id="74645"/>
    <lineage>
        <taxon>Eukaryota</taxon>
        <taxon>Viridiplantae</taxon>
        <taxon>Streptophyta</taxon>
        <taxon>Embryophyta</taxon>
        <taxon>Tracheophyta</taxon>
        <taxon>Spermatophyta</taxon>
        <taxon>Magnoliopsida</taxon>
        <taxon>eudicotyledons</taxon>
        <taxon>Gunneridae</taxon>
        <taxon>Pentapetalae</taxon>
        <taxon>rosids</taxon>
        <taxon>fabids</taxon>
        <taxon>Rosales</taxon>
        <taxon>Rosaceae</taxon>
        <taxon>Rosoideae</taxon>
        <taxon>Rosoideae incertae sedis</taxon>
        <taxon>Rosa</taxon>
    </lineage>
</organism>
<protein>
    <submittedName>
        <fullName evidence="2">Uncharacterized protein</fullName>
    </submittedName>
</protein>
<reference evidence="2" key="2">
    <citation type="submission" date="2012-03" db="EMBL/GenBank/DDBJ databases">
        <authorList>
            <person name="Ayana D.T."/>
            <person name="Kaufmann H."/>
            <person name="Biber A."/>
            <person name="Debener T."/>
        </authorList>
    </citation>
    <scope>NUCLEOTIDE SEQUENCE</scope>
    <source>
        <tissue evidence="2">Leaf</tissue>
    </source>
</reference>
<dbReference type="AlphaFoldDB" id="J7FWP9"/>
<dbReference type="EMBL" id="JQ791545">
    <property type="protein sequence ID" value="AFP55553.1"/>
    <property type="molecule type" value="Genomic_DNA"/>
</dbReference>
<reference evidence="2" key="1">
    <citation type="journal article" date="2012" name="BMC Genomics">
        <title>Evolution of the Rdr1 TNL-cluster in roses and other Rosaceous species.</title>
        <authorList>
            <person name="Terefe-Ayana D."/>
            <person name="Kaufmann H."/>
            <person name="Linde M."/>
            <person name="Debener T."/>
        </authorList>
    </citation>
    <scope>NUCLEOTIDE SEQUENCE</scope>
    <source>
        <tissue evidence="2">Leaf</tissue>
    </source>
</reference>
<sequence length="160" mass="18292">MENHVVMFFLFSFIACSPRRREIEKLKTQMQRLPPLFFNSKVNDHHEEKIPTHESEEEDHSMLAMLGIVGNFSSINHMMPLSHGEDNNTCPQGKMNSNPKEILPSLNRKTMSQTKSTKSFSPFLDRDAKGLVRSGSYVEEGLPEDVAQETPTQEETIRGR</sequence>
<evidence type="ECO:0000256" key="1">
    <source>
        <dbReference type="SAM" id="MobiDB-lite"/>
    </source>
</evidence>
<evidence type="ECO:0000313" key="2">
    <source>
        <dbReference type="EMBL" id="AFP55553.1"/>
    </source>
</evidence>
<accession>J7FWP9</accession>
<name>J7FWP9_ROSRU</name>
<feature type="region of interest" description="Disordered" evidence="1">
    <location>
        <begin position="134"/>
        <end position="160"/>
    </location>
</feature>